<dbReference type="OrthoDB" id="31349at2"/>
<evidence type="ECO:0008006" key="4">
    <source>
        <dbReference type="Google" id="ProtNLM"/>
    </source>
</evidence>
<sequence length="222" mass="24138">MAPLRILPWALLLLLALLSACFLQAARPPEVALERVEVLGFSLTPEPTLRLGLGLRFQNPNPYPLPLETVGASLALEGLELPLSLRLPPGESRATLPLDLPASRALEAGRALFAGGARLQVKARLPQPVLLLDTRVGLPLRPLEAELKGVNLILKNPNPVPLKAEGRLVLLGQSLLVRADLPAQGEARLQVSGFRPGLERGRRLELELEVPGFFRYRLALEL</sequence>
<dbReference type="EMBL" id="JPSL02000037">
    <property type="protein sequence ID" value="KIX84666.1"/>
    <property type="molecule type" value="Genomic_DNA"/>
</dbReference>
<evidence type="ECO:0000256" key="1">
    <source>
        <dbReference type="SAM" id="SignalP"/>
    </source>
</evidence>
<proteinExistence type="predicted"/>
<dbReference type="Proteomes" id="UP000030364">
    <property type="component" value="Unassembled WGS sequence"/>
</dbReference>
<evidence type="ECO:0000313" key="2">
    <source>
        <dbReference type="EMBL" id="KIX84666.1"/>
    </source>
</evidence>
<evidence type="ECO:0000313" key="3">
    <source>
        <dbReference type="Proteomes" id="UP000030364"/>
    </source>
</evidence>
<reference evidence="2 3" key="1">
    <citation type="journal article" date="2015" name="Genome Announc.">
        <title>Draft Genome Sequence of the Thermophile Thermus filiformis ATCC 43280, Producer of Carotenoid-(Di)glucoside-Branched Fatty Acid (Di)esters and Source of Hyperthermostable Enzymes of Biotechnological Interest.</title>
        <authorList>
            <person name="Mandelli F."/>
            <person name="Oliveira Ramires B."/>
            <person name="Couger M.B."/>
            <person name="Paixao D.A."/>
            <person name="Camilo C.M."/>
            <person name="Polikarpov I."/>
            <person name="Prade R."/>
            <person name="Riano-Pachon D.M."/>
            <person name="Squina F.M."/>
        </authorList>
    </citation>
    <scope>NUCLEOTIDE SEQUENCE [LARGE SCALE GENOMIC DNA]</scope>
    <source>
        <strain evidence="2 3">ATCC 43280</strain>
    </source>
</reference>
<dbReference type="PROSITE" id="PS51257">
    <property type="entry name" value="PROKAR_LIPOPROTEIN"/>
    <property type="match status" value="1"/>
</dbReference>
<dbReference type="STRING" id="276.THFILI_03085"/>
<protein>
    <recommendedName>
        <fullName evidence="4">Lipoprotein</fullName>
    </recommendedName>
</protein>
<dbReference type="Gene3D" id="2.60.40.1820">
    <property type="match status" value="1"/>
</dbReference>
<feature type="signal peptide" evidence="1">
    <location>
        <begin position="1"/>
        <end position="25"/>
    </location>
</feature>
<dbReference type="RefSeq" id="WP_045246026.1">
    <property type="nucleotide sequence ID" value="NZ_JPSL02000037.1"/>
</dbReference>
<comment type="caution">
    <text evidence="2">The sequence shown here is derived from an EMBL/GenBank/DDBJ whole genome shotgun (WGS) entry which is preliminary data.</text>
</comment>
<accession>A0A0D6XBF6</accession>
<name>A0A0D6XBF6_THEFI</name>
<dbReference type="SUPFAM" id="SSF117070">
    <property type="entry name" value="LEA14-like"/>
    <property type="match status" value="1"/>
</dbReference>
<feature type="chain" id="PRO_5002315451" description="Lipoprotein" evidence="1">
    <location>
        <begin position="26"/>
        <end position="222"/>
    </location>
</feature>
<organism evidence="2 3">
    <name type="scientific">Thermus filiformis</name>
    <dbReference type="NCBI Taxonomy" id="276"/>
    <lineage>
        <taxon>Bacteria</taxon>
        <taxon>Thermotogati</taxon>
        <taxon>Deinococcota</taxon>
        <taxon>Deinococci</taxon>
        <taxon>Thermales</taxon>
        <taxon>Thermaceae</taxon>
        <taxon>Thermus</taxon>
    </lineage>
</organism>
<keyword evidence="3" id="KW-1185">Reference proteome</keyword>
<dbReference type="AlphaFoldDB" id="A0A0D6XBF6"/>
<gene>
    <name evidence="2" type="ORF">THFILI_03085</name>
</gene>
<keyword evidence="1" id="KW-0732">Signal</keyword>